<sequence>MITETTKTETDLSTGVETVTTTTDTTTRIVEPDTAGSSIIAGLKPGEKVKIVIKIQNISAYVNDKITVHFQFAPVDCGGHFFIDEMVSTGDIAVTSSGRN</sequence>
<protein>
    <submittedName>
        <fullName evidence="1">Uncharacterized protein</fullName>
    </submittedName>
</protein>
<name>X1L0M6_9ZZZZ</name>
<gene>
    <name evidence="1" type="ORF">S06H3_18102</name>
</gene>
<accession>X1L0M6</accession>
<dbReference type="AlphaFoldDB" id="X1L0M6"/>
<organism evidence="1">
    <name type="scientific">marine sediment metagenome</name>
    <dbReference type="NCBI Taxonomy" id="412755"/>
    <lineage>
        <taxon>unclassified sequences</taxon>
        <taxon>metagenomes</taxon>
        <taxon>ecological metagenomes</taxon>
    </lineage>
</organism>
<reference evidence="1" key="1">
    <citation type="journal article" date="2014" name="Front. Microbiol.">
        <title>High frequency of phylogenetically diverse reductive dehalogenase-homologous genes in deep subseafloor sedimentary metagenomes.</title>
        <authorList>
            <person name="Kawai M."/>
            <person name="Futagami T."/>
            <person name="Toyoda A."/>
            <person name="Takaki Y."/>
            <person name="Nishi S."/>
            <person name="Hori S."/>
            <person name="Arai W."/>
            <person name="Tsubouchi T."/>
            <person name="Morono Y."/>
            <person name="Uchiyama I."/>
            <person name="Ito T."/>
            <person name="Fujiyama A."/>
            <person name="Inagaki F."/>
            <person name="Takami H."/>
        </authorList>
    </citation>
    <scope>NUCLEOTIDE SEQUENCE</scope>
    <source>
        <strain evidence="1">Expedition CK06-06</strain>
    </source>
</reference>
<comment type="caution">
    <text evidence="1">The sequence shown here is derived from an EMBL/GenBank/DDBJ whole genome shotgun (WGS) entry which is preliminary data.</text>
</comment>
<dbReference type="EMBL" id="BARV01009118">
    <property type="protein sequence ID" value="GAI12498.1"/>
    <property type="molecule type" value="Genomic_DNA"/>
</dbReference>
<proteinExistence type="predicted"/>
<evidence type="ECO:0000313" key="1">
    <source>
        <dbReference type="EMBL" id="GAI12498.1"/>
    </source>
</evidence>